<evidence type="ECO:0000259" key="2">
    <source>
        <dbReference type="PROSITE" id="PS50191"/>
    </source>
</evidence>
<dbReference type="SMART" id="SM00516">
    <property type="entry name" value="SEC14"/>
    <property type="match status" value="1"/>
</dbReference>
<dbReference type="SUPFAM" id="SSF52087">
    <property type="entry name" value="CRAL/TRIO domain"/>
    <property type="match status" value="1"/>
</dbReference>
<organism evidence="3 4">
    <name type="scientific">Besnoitia besnoiti</name>
    <name type="common">Apicomplexan protozoan</name>
    <dbReference type="NCBI Taxonomy" id="94643"/>
    <lineage>
        <taxon>Eukaryota</taxon>
        <taxon>Sar</taxon>
        <taxon>Alveolata</taxon>
        <taxon>Apicomplexa</taxon>
        <taxon>Conoidasida</taxon>
        <taxon>Coccidia</taxon>
        <taxon>Eucoccidiorida</taxon>
        <taxon>Eimeriorina</taxon>
        <taxon>Sarcocystidae</taxon>
        <taxon>Besnoitia</taxon>
    </lineage>
</organism>
<feature type="region of interest" description="Disordered" evidence="1">
    <location>
        <begin position="22"/>
        <end position="44"/>
    </location>
</feature>
<sequence length="653" mass="72724">MAVAASTVTPVLAPPAIAEAEDAREAPAGATDMQAEGGGAAAPPLTMGETALLESRKLAEKHRGEGDMRYVFPPMRENELDDFGWQWCLNVHKPPHPNTLPVEALSYKPSADEVFKYFFKGTPKEVCIRQIFFHTPLSEDELEWLAQFRRLCAEKKWAVPYFLVPQLLRILWFCKRKYPDEALMKSLEHAQQMVEWRRGFYPLSDEEPELRELLKLGVMYWVGRDPSLRPLLIVRLSRLPRTTAPDLFKRLTIFCFEWALRFLMVPGVVETCVVLFDVRAVPLHQFPISALTDMVNTLTKQFPFRLHRMWIINDSFFVQTVWSIAKQFFTDVQQQKMKFYRNGFEPELLKEYAPYQLEKHYGGTREELKEFYPFPLAPGPFNIDSKTPSLTPPPEVPMQAVDRFTAFGVIWEDGCRLPTQWSAEAGKIFAANGLPPPPLPTTLEDAATAQALAAVEAATFEARTQSIRNYKTTCSMRKKSSMLSMLHLKSQHSGLLTKDEKAPAAEPAGAAAPGADAFAAHTPEAGELQGEETEAGGAGVATADADTPAAAEAPGLVGGEISRRLSKPAESMRKTEAEAAQREAEAAQREAEAAQREVEALVKQEEAREEPEEAVSHQPPASTPALPERKKSSRLPPAEKVSSKKCCSACTIQ</sequence>
<evidence type="ECO:0000313" key="3">
    <source>
        <dbReference type="EMBL" id="PFH32643.1"/>
    </source>
</evidence>
<gene>
    <name evidence="3" type="ORF">BESB_012550</name>
</gene>
<dbReference type="PROSITE" id="PS50191">
    <property type="entry name" value="CRAL_TRIO"/>
    <property type="match status" value="1"/>
</dbReference>
<dbReference type="PANTHER" id="PTHR46818">
    <property type="entry name" value="DOMAIN-CONTAINING PROTEIN, PUTATIVE-RELATED"/>
    <property type="match status" value="1"/>
</dbReference>
<reference evidence="3 4" key="1">
    <citation type="submission" date="2017-09" db="EMBL/GenBank/DDBJ databases">
        <title>Genome sequencing of Besnoitia besnoiti strain Bb-Ger1.</title>
        <authorList>
            <person name="Schares G."/>
            <person name="Venepally P."/>
            <person name="Lorenzi H.A."/>
        </authorList>
    </citation>
    <scope>NUCLEOTIDE SEQUENCE [LARGE SCALE GENOMIC DNA]</scope>
    <source>
        <strain evidence="3 4">Bb-Ger1</strain>
    </source>
</reference>
<dbReference type="Proteomes" id="UP000224006">
    <property type="component" value="Chromosome IX"/>
</dbReference>
<dbReference type="OrthoDB" id="7777654at2759"/>
<dbReference type="PANTHER" id="PTHR46818:SF1">
    <property type="entry name" value="CHROMOSOME UNDETERMINED SCAFFOLD_125, WHOLE GENOME SHOTGUN SEQUENCE"/>
    <property type="match status" value="1"/>
</dbReference>
<protein>
    <submittedName>
        <fullName evidence="3">CRAL/TRIO domain-containing protein</fullName>
    </submittedName>
</protein>
<dbReference type="RefSeq" id="XP_029216652.1">
    <property type="nucleotide sequence ID" value="XM_029359985.1"/>
</dbReference>
<accession>A0A2A9MAD2</accession>
<dbReference type="Pfam" id="PF00650">
    <property type="entry name" value="CRAL_TRIO"/>
    <property type="match status" value="1"/>
</dbReference>
<dbReference type="CDD" id="cd00170">
    <property type="entry name" value="SEC14"/>
    <property type="match status" value="1"/>
</dbReference>
<dbReference type="InterPro" id="IPR036865">
    <property type="entry name" value="CRAL-TRIO_dom_sf"/>
</dbReference>
<feature type="domain" description="CRAL-TRIO" evidence="2">
    <location>
        <begin position="206"/>
        <end position="369"/>
    </location>
</feature>
<dbReference type="KEGG" id="bbes:BESB_012550"/>
<comment type="caution">
    <text evidence="3">The sequence shown here is derived from an EMBL/GenBank/DDBJ whole genome shotgun (WGS) entry which is preliminary data.</text>
</comment>
<feature type="compositionally biased region" description="Low complexity" evidence="1">
    <location>
        <begin position="504"/>
        <end position="514"/>
    </location>
</feature>
<keyword evidence="4" id="KW-1185">Reference proteome</keyword>
<dbReference type="EMBL" id="NWUJ01000010">
    <property type="protein sequence ID" value="PFH32643.1"/>
    <property type="molecule type" value="Genomic_DNA"/>
</dbReference>
<dbReference type="InterPro" id="IPR001251">
    <property type="entry name" value="CRAL-TRIO_dom"/>
</dbReference>
<name>A0A2A9MAD2_BESBE</name>
<feature type="region of interest" description="Disordered" evidence="1">
    <location>
        <begin position="492"/>
        <end position="514"/>
    </location>
</feature>
<evidence type="ECO:0000256" key="1">
    <source>
        <dbReference type="SAM" id="MobiDB-lite"/>
    </source>
</evidence>
<feature type="compositionally biased region" description="Basic and acidic residues" evidence="1">
    <location>
        <begin position="570"/>
        <end position="606"/>
    </location>
</feature>
<dbReference type="STRING" id="94643.A0A2A9MAD2"/>
<proteinExistence type="predicted"/>
<evidence type="ECO:0000313" key="4">
    <source>
        <dbReference type="Proteomes" id="UP000224006"/>
    </source>
</evidence>
<dbReference type="VEuPathDB" id="ToxoDB:BESB_012550"/>
<dbReference type="GeneID" id="40306317"/>
<dbReference type="AlphaFoldDB" id="A0A2A9MAD2"/>
<feature type="region of interest" description="Disordered" evidence="1">
    <location>
        <begin position="548"/>
        <end position="653"/>
    </location>
</feature>
<dbReference type="Gene3D" id="3.40.525.10">
    <property type="entry name" value="CRAL-TRIO lipid binding domain"/>
    <property type="match status" value="1"/>
</dbReference>